<accession>A0A2J8H7F7</accession>
<evidence type="ECO:0000256" key="8">
    <source>
        <dbReference type="ARBA" id="ARBA00045226"/>
    </source>
</evidence>
<dbReference type="FunFam" id="3.40.50.720:FF:000003">
    <property type="entry name" value="S-(hydroxymethyl)glutathione dehydrogenase"/>
    <property type="match status" value="1"/>
</dbReference>
<dbReference type="InterPro" id="IPR014183">
    <property type="entry name" value="ADH_3"/>
</dbReference>
<evidence type="ECO:0000313" key="17">
    <source>
        <dbReference type="Proteomes" id="UP000236449"/>
    </source>
</evidence>
<feature type="domain" description="Enoyl reductase (ER)" evidence="15">
    <location>
        <begin position="16"/>
        <end position="373"/>
    </location>
</feature>
<dbReference type="GO" id="GO:0106322">
    <property type="term" value="F:S-(hydroxymethyl)glutathione dehydrogenase (NAD+) activity"/>
    <property type="evidence" value="ECO:0007669"/>
    <property type="project" value="RHEA"/>
</dbReference>
<dbReference type="InterPro" id="IPR013149">
    <property type="entry name" value="ADH-like_C"/>
</dbReference>
<keyword evidence="7 14" id="KW-0520">NAD</keyword>
<evidence type="ECO:0000313" key="16">
    <source>
        <dbReference type="EMBL" id="PNI05997.1"/>
    </source>
</evidence>
<dbReference type="GO" id="GO:0106321">
    <property type="term" value="F:S-(hydroxymethyl)glutathione dehydrogenase (NADP+) activity"/>
    <property type="evidence" value="ECO:0007669"/>
    <property type="project" value="RHEA"/>
</dbReference>
<dbReference type="PANTHER" id="PTHR43880:SF12">
    <property type="entry name" value="ALCOHOL DEHYDROGENASE CLASS-3"/>
    <property type="match status" value="1"/>
</dbReference>
<evidence type="ECO:0000256" key="12">
    <source>
        <dbReference type="ARBA" id="ARBA00049164"/>
    </source>
</evidence>
<keyword evidence="4 14" id="KW-0479">Metal-binding</keyword>
<protein>
    <recommendedName>
        <fullName evidence="3 14">S-(hydroxymethyl)glutathione dehydrogenase</fullName>
        <ecNumber evidence="14">1.1.1.284</ecNumber>
    </recommendedName>
</protein>
<dbReference type="InterPro" id="IPR013154">
    <property type="entry name" value="ADH-like_N"/>
</dbReference>
<evidence type="ECO:0000256" key="5">
    <source>
        <dbReference type="ARBA" id="ARBA00022833"/>
    </source>
</evidence>
<dbReference type="NCBIfam" id="TIGR02818">
    <property type="entry name" value="adh_III_F_hyde"/>
    <property type="match status" value="1"/>
</dbReference>
<comment type="cofactor">
    <cofactor evidence="1 14">
        <name>Zn(2+)</name>
        <dbReference type="ChEBI" id="CHEBI:29105"/>
    </cofactor>
</comment>
<comment type="similarity">
    <text evidence="2 14">Belongs to the zinc-containing alcohol dehydrogenase family. Class-III subfamily.</text>
</comment>
<dbReference type="Pfam" id="PF00107">
    <property type="entry name" value="ADH_zinc_N"/>
    <property type="match status" value="1"/>
</dbReference>
<evidence type="ECO:0000256" key="4">
    <source>
        <dbReference type="ARBA" id="ARBA00022723"/>
    </source>
</evidence>
<comment type="catalytic activity">
    <reaction evidence="10 14">
        <text>S-(hydroxymethyl)glutathione + NAD(+) = S-formylglutathione + NADH + H(+)</text>
        <dbReference type="Rhea" id="RHEA:19985"/>
        <dbReference type="ChEBI" id="CHEBI:15378"/>
        <dbReference type="ChEBI" id="CHEBI:57540"/>
        <dbReference type="ChEBI" id="CHEBI:57688"/>
        <dbReference type="ChEBI" id="CHEBI:57945"/>
        <dbReference type="ChEBI" id="CHEBI:58758"/>
        <dbReference type="EC" id="1.1.1.284"/>
    </reaction>
</comment>
<evidence type="ECO:0000256" key="7">
    <source>
        <dbReference type="ARBA" id="ARBA00023027"/>
    </source>
</evidence>
<dbReference type="GO" id="GO:0005829">
    <property type="term" value="C:cytosol"/>
    <property type="evidence" value="ECO:0007669"/>
    <property type="project" value="TreeGrafter"/>
</dbReference>
<keyword evidence="6 14" id="KW-0560">Oxidoreductase</keyword>
<dbReference type="GO" id="GO:0008270">
    <property type="term" value="F:zinc ion binding"/>
    <property type="evidence" value="ECO:0007669"/>
    <property type="project" value="InterPro"/>
</dbReference>
<reference evidence="16 17" key="1">
    <citation type="submission" date="2018-01" db="EMBL/GenBank/DDBJ databases">
        <title>Draft genome sequences of six Vibrio diazotrophicus strains isolated from deep-sea sediments of the Baltic Sea.</title>
        <authorList>
            <person name="Castillo D."/>
            <person name="Vandieken V."/>
            <person name="Chiang O."/>
            <person name="Middelboe M."/>
        </authorList>
    </citation>
    <scope>NUCLEOTIDE SEQUENCE [LARGE SCALE GENOMIC DNA]</scope>
    <source>
        <strain evidence="16 17">60.27F</strain>
    </source>
</reference>
<dbReference type="Pfam" id="PF08240">
    <property type="entry name" value="ADH_N"/>
    <property type="match status" value="1"/>
</dbReference>
<evidence type="ECO:0000256" key="1">
    <source>
        <dbReference type="ARBA" id="ARBA00001947"/>
    </source>
</evidence>
<organism evidence="16 17">
    <name type="scientific">Vibrio diazotrophicus</name>
    <dbReference type="NCBI Taxonomy" id="685"/>
    <lineage>
        <taxon>Bacteria</taxon>
        <taxon>Pseudomonadati</taxon>
        <taxon>Pseudomonadota</taxon>
        <taxon>Gammaproteobacteria</taxon>
        <taxon>Vibrionales</taxon>
        <taxon>Vibrionaceae</taxon>
        <taxon>Vibrio</taxon>
    </lineage>
</organism>
<evidence type="ECO:0000256" key="13">
    <source>
        <dbReference type="ARBA" id="ARBA00049243"/>
    </source>
</evidence>
<dbReference type="Gene3D" id="3.40.50.720">
    <property type="entry name" value="NAD(P)-binding Rossmann-like Domain"/>
    <property type="match status" value="1"/>
</dbReference>
<comment type="function">
    <text evidence="8">Has high formaldehyde dehydrogenase activity in the presence of glutathione and catalyzes the oxidation of normal alcohols in a reaction that is not GSH-dependent. In addition, hemithiolacetals other than those formed from GSH, including omega-thiol fatty acids, also are substrates. Also acts as a S-nitroso-glutathione reductase by catalyzing the NADH-dependent reduction of S-nitrosoglutathione.</text>
</comment>
<dbReference type="Proteomes" id="UP000236449">
    <property type="component" value="Unassembled WGS sequence"/>
</dbReference>
<dbReference type="InterPro" id="IPR011032">
    <property type="entry name" value="GroES-like_sf"/>
</dbReference>
<evidence type="ECO:0000256" key="14">
    <source>
        <dbReference type="RuleBase" id="RU362016"/>
    </source>
</evidence>
<dbReference type="EC" id="1.1.1.284" evidence="14"/>
<dbReference type="SUPFAM" id="SSF51735">
    <property type="entry name" value="NAD(P)-binding Rossmann-fold domains"/>
    <property type="match status" value="1"/>
</dbReference>
<comment type="catalytic activity">
    <reaction evidence="13">
        <text>a primary alcohol + NAD(+) = an aldehyde + NADH + H(+)</text>
        <dbReference type="Rhea" id="RHEA:10736"/>
        <dbReference type="ChEBI" id="CHEBI:15378"/>
        <dbReference type="ChEBI" id="CHEBI:15734"/>
        <dbReference type="ChEBI" id="CHEBI:17478"/>
        <dbReference type="ChEBI" id="CHEBI:57540"/>
        <dbReference type="ChEBI" id="CHEBI:57945"/>
        <dbReference type="EC" id="1.1.1.1"/>
    </reaction>
</comment>
<dbReference type="AlphaFoldDB" id="A0A2J8H7F7"/>
<evidence type="ECO:0000256" key="2">
    <source>
        <dbReference type="ARBA" id="ARBA00010902"/>
    </source>
</evidence>
<comment type="catalytic activity">
    <reaction evidence="11">
        <text>S-nitrosoglutathione + NADH + H(+) = S-(hydroxysulfenamide)glutathione + NAD(+)</text>
        <dbReference type="Rhea" id="RHEA:78371"/>
        <dbReference type="ChEBI" id="CHEBI:15378"/>
        <dbReference type="ChEBI" id="CHEBI:57540"/>
        <dbReference type="ChEBI" id="CHEBI:57945"/>
        <dbReference type="ChEBI" id="CHEBI:145544"/>
        <dbReference type="ChEBI" id="CHEBI:229723"/>
    </reaction>
    <physiologicalReaction direction="left-to-right" evidence="11">
        <dbReference type="Rhea" id="RHEA:78372"/>
    </physiologicalReaction>
</comment>
<dbReference type="InterPro" id="IPR002328">
    <property type="entry name" value="ADH_Zn_CS"/>
</dbReference>
<comment type="catalytic activity">
    <reaction evidence="12">
        <text>a secondary alcohol + NAD(+) = a ketone + NADH + H(+)</text>
        <dbReference type="Rhea" id="RHEA:10740"/>
        <dbReference type="ChEBI" id="CHEBI:15378"/>
        <dbReference type="ChEBI" id="CHEBI:17087"/>
        <dbReference type="ChEBI" id="CHEBI:35681"/>
        <dbReference type="ChEBI" id="CHEBI:57540"/>
        <dbReference type="ChEBI" id="CHEBI:57945"/>
        <dbReference type="EC" id="1.1.1.1"/>
    </reaction>
</comment>
<evidence type="ECO:0000256" key="6">
    <source>
        <dbReference type="ARBA" id="ARBA00023002"/>
    </source>
</evidence>
<dbReference type="GO" id="GO:0080007">
    <property type="term" value="F:S-nitrosoglutathione reductase (NADH) activity"/>
    <property type="evidence" value="ECO:0007669"/>
    <property type="project" value="RHEA"/>
</dbReference>
<dbReference type="InterPro" id="IPR036291">
    <property type="entry name" value="NAD(P)-bd_dom_sf"/>
</dbReference>
<evidence type="ECO:0000256" key="10">
    <source>
        <dbReference type="ARBA" id="ARBA00048110"/>
    </source>
</evidence>
<dbReference type="SMART" id="SM00829">
    <property type="entry name" value="PKS_ER"/>
    <property type="match status" value="1"/>
</dbReference>
<evidence type="ECO:0000256" key="11">
    <source>
        <dbReference type="ARBA" id="ARBA00048942"/>
    </source>
</evidence>
<dbReference type="EMBL" id="POSK01000002">
    <property type="protein sequence ID" value="PNI05997.1"/>
    <property type="molecule type" value="Genomic_DNA"/>
</dbReference>
<dbReference type="GO" id="GO:0046294">
    <property type="term" value="P:formaldehyde catabolic process"/>
    <property type="evidence" value="ECO:0007669"/>
    <property type="project" value="InterPro"/>
</dbReference>
<dbReference type="FunFam" id="3.90.180.10:FF:000001">
    <property type="entry name" value="S-(hydroxymethyl)glutathione dehydrogenase"/>
    <property type="match status" value="1"/>
</dbReference>
<dbReference type="CDD" id="cd08300">
    <property type="entry name" value="alcohol_DH_class_III"/>
    <property type="match status" value="1"/>
</dbReference>
<gene>
    <name evidence="16" type="ORF">C1N32_03095</name>
</gene>
<comment type="catalytic activity">
    <reaction evidence="9">
        <text>S-(hydroxymethyl)glutathione + NADP(+) = S-formylglutathione + NADPH + H(+)</text>
        <dbReference type="Rhea" id="RHEA:19981"/>
        <dbReference type="ChEBI" id="CHEBI:15378"/>
        <dbReference type="ChEBI" id="CHEBI:57688"/>
        <dbReference type="ChEBI" id="CHEBI:57783"/>
        <dbReference type="ChEBI" id="CHEBI:58349"/>
        <dbReference type="ChEBI" id="CHEBI:58758"/>
        <dbReference type="EC" id="1.1.1.284"/>
    </reaction>
</comment>
<evidence type="ECO:0000256" key="9">
    <source>
        <dbReference type="ARBA" id="ARBA00047793"/>
    </source>
</evidence>
<dbReference type="SUPFAM" id="SSF50129">
    <property type="entry name" value="GroES-like"/>
    <property type="match status" value="2"/>
</dbReference>
<dbReference type="PROSITE" id="PS00059">
    <property type="entry name" value="ADH_ZINC"/>
    <property type="match status" value="1"/>
</dbReference>
<keyword evidence="5 14" id="KW-0862">Zinc</keyword>
<dbReference type="InterPro" id="IPR020843">
    <property type="entry name" value="ER"/>
</dbReference>
<proteinExistence type="inferred from homology"/>
<dbReference type="Gene3D" id="3.90.180.10">
    <property type="entry name" value="Medium-chain alcohol dehydrogenases, catalytic domain"/>
    <property type="match status" value="1"/>
</dbReference>
<comment type="caution">
    <text evidence="16">The sequence shown here is derived from an EMBL/GenBank/DDBJ whole genome shotgun (WGS) entry which is preliminary data.</text>
</comment>
<dbReference type="RefSeq" id="WP_102964425.1">
    <property type="nucleotide sequence ID" value="NZ_JAPWHJ010000026.1"/>
</dbReference>
<name>A0A2J8H7F7_VIBDI</name>
<evidence type="ECO:0000259" key="15">
    <source>
        <dbReference type="SMART" id="SM00829"/>
    </source>
</evidence>
<evidence type="ECO:0000256" key="3">
    <source>
        <dbReference type="ARBA" id="ARBA00021865"/>
    </source>
</evidence>
<dbReference type="PANTHER" id="PTHR43880">
    <property type="entry name" value="ALCOHOL DEHYDROGENASE"/>
    <property type="match status" value="1"/>
</dbReference>
<dbReference type="GO" id="GO:0004022">
    <property type="term" value="F:alcohol dehydrogenase (NAD+) activity"/>
    <property type="evidence" value="ECO:0007669"/>
    <property type="project" value="UniProtKB-EC"/>
</dbReference>
<dbReference type="OrthoDB" id="9770544at2"/>
<sequence>MSQDKFIKSRAAVAWGPNQPLKIEEVDVMLPRKGEVLVRIVASGVCHTDAFTLSGEDPEGVFPSILGHEGGGIVEMVGEGVTSVEVGDHVIPLYTAECGECKFCKSGKTNLCQAVRATQGKGLMPDGTTRFYKDGQPIYHYMGCSTFSEYTVLPEISLAKVNKEAPLEEICLLGCGVTTGMGAVINTAKVKKGDTVAIFGLGGIGLSAIIGARMVGASRIIGIDINEKKFELAKQLGATDCINPQHFDKPIQEVIVEMTDGGVDFSFECIGNVNVMRQALECCHKGWGESVIIGVAGAGQEISTRPFQLVTGRVWRGSAFGGVKGRSQLPGIVEQYLAGEFGLQEFITHTMALDEINDAFDLMHAGESIRSVVHFNK</sequence>